<organism evidence="2 3">
    <name type="scientific">Ferirhizobium litorale</name>
    <dbReference type="NCBI Taxonomy" id="2927786"/>
    <lineage>
        <taxon>Bacteria</taxon>
        <taxon>Pseudomonadati</taxon>
        <taxon>Pseudomonadota</taxon>
        <taxon>Alphaproteobacteria</taxon>
        <taxon>Hyphomicrobiales</taxon>
        <taxon>Rhizobiaceae</taxon>
        <taxon>Ferirhizobium</taxon>
    </lineage>
</organism>
<evidence type="ECO:0000313" key="3">
    <source>
        <dbReference type="Proteomes" id="UP001161580"/>
    </source>
</evidence>
<reference evidence="2" key="1">
    <citation type="submission" date="2022-03" db="EMBL/GenBank/DDBJ databases">
        <title>Fererhizobium litorale gen. nov., sp. nov., isolated from sandy sediments of the Sea of Japan seashore.</title>
        <authorList>
            <person name="Romanenko L."/>
            <person name="Kurilenko V."/>
            <person name="Otstavnykh N."/>
            <person name="Svetashev V."/>
            <person name="Tekutyeva L."/>
            <person name="Isaeva M."/>
            <person name="Mikhailov V."/>
        </authorList>
    </citation>
    <scope>NUCLEOTIDE SEQUENCE</scope>
    <source>
        <strain evidence="2">KMM 9576</strain>
    </source>
</reference>
<dbReference type="GO" id="GO:0004852">
    <property type="term" value="F:uroporphyrinogen-III synthase activity"/>
    <property type="evidence" value="ECO:0007669"/>
    <property type="project" value="UniProtKB-EC"/>
</dbReference>
<dbReference type="InterPro" id="IPR003754">
    <property type="entry name" value="4pyrrol_synth_uPrphyn_synth"/>
</dbReference>
<dbReference type="GO" id="GO:0033014">
    <property type="term" value="P:tetrapyrrole biosynthetic process"/>
    <property type="evidence" value="ECO:0007669"/>
    <property type="project" value="InterPro"/>
</dbReference>
<dbReference type="Pfam" id="PF02602">
    <property type="entry name" value="HEM4"/>
    <property type="match status" value="1"/>
</dbReference>
<dbReference type="AlphaFoldDB" id="A0AAE3QHM4"/>
<keyword evidence="3" id="KW-1185">Reference proteome</keyword>
<dbReference type="CDD" id="cd06578">
    <property type="entry name" value="HemD"/>
    <property type="match status" value="1"/>
</dbReference>
<gene>
    <name evidence="2" type="ORF">MRS75_16390</name>
</gene>
<keyword evidence="2" id="KW-0456">Lyase</keyword>
<sequence length="241" mass="26279">MRVIVTRPELAARRTARRLESLGHTALLLPLAEPVHDPLAVERSFGWPHATIAVTSAEAVRAMQLLGRALSPHLDTTLFSVGSATSNAAIDAGFRNVVTSDGGGRELGYAISDRFTTHGRPSAPLIYIAGEPRSSSFEERLAALGIRHLTVCGYRMKAVSHHRDHLHSLLVEGRVDAVLFYSRETAERFFSLPVFADNRQILERSIFLCLSPNIANAVPGEYANSTVVATTPNEDCLLDLL</sequence>
<accession>A0AAE3QHM4</accession>
<protein>
    <submittedName>
        <fullName evidence="2">Uroporphyrinogen-III synthase</fullName>
        <ecNumber evidence="2">4.2.1.75</ecNumber>
    </submittedName>
</protein>
<dbReference type="EMBL" id="JALDYZ010000009">
    <property type="protein sequence ID" value="MDI7923660.1"/>
    <property type="molecule type" value="Genomic_DNA"/>
</dbReference>
<comment type="caution">
    <text evidence="2">The sequence shown here is derived from an EMBL/GenBank/DDBJ whole genome shotgun (WGS) entry which is preliminary data.</text>
</comment>
<evidence type="ECO:0000313" key="2">
    <source>
        <dbReference type="EMBL" id="MDI7923660.1"/>
    </source>
</evidence>
<name>A0AAE3QHM4_9HYPH</name>
<dbReference type="InterPro" id="IPR036108">
    <property type="entry name" value="4pyrrol_syn_uPrphyn_synt_sf"/>
</dbReference>
<evidence type="ECO:0000259" key="1">
    <source>
        <dbReference type="Pfam" id="PF02602"/>
    </source>
</evidence>
<proteinExistence type="predicted"/>
<dbReference type="SUPFAM" id="SSF69618">
    <property type="entry name" value="HemD-like"/>
    <property type="match status" value="1"/>
</dbReference>
<dbReference type="NCBIfam" id="NF006621">
    <property type="entry name" value="PRK09189.1"/>
    <property type="match status" value="1"/>
</dbReference>
<dbReference type="RefSeq" id="WP_311786787.1">
    <property type="nucleotide sequence ID" value="NZ_JALDYY010000006.1"/>
</dbReference>
<dbReference type="EC" id="4.2.1.75" evidence="2"/>
<feature type="domain" description="Tetrapyrrole biosynthesis uroporphyrinogen III synthase" evidence="1">
    <location>
        <begin position="14"/>
        <end position="238"/>
    </location>
</feature>
<dbReference type="Gene3D" id="3.40.50.10090">
    <property type="match status" value="2"/>
</dbReference>
<dbReference type="Proteomes" id="UP001161580">
    <property type="component" value="Unassembled WGS sequence"/>
</dbReference>